<keyword evidence="2" id="KW-1185">Reference proteome</keyword>
<dbReference type="Proteomes" id="UP000812287">
    <property type="component" value="Unassembled WGS sequence"/>
</dbReference>
<organism evidence="1 2">
    <name type="scientific">Guyanagaster necrorhizus</name>
    <dbReference type="NCBI Taxonomy" id="856835"/>
    <lineage>
        <taxon>Eukaryota</taxon>
        <taxon>Fungi</taxon>
        <taxon>Dikarya</taxon>
        <taxon>Basidiomycota</taxon>
        <taxon>Agaricomycotina</taxon>
        <taxon>Agaricomycetes</taxon>
        <taxon>Agaricomycetidae</taxon>
        <taxon>Agaricales</taxon>
        <taxon>Marasmiineae</taxon>
        <taxon>Physalacriaceae</taxon>
        <taxon>Guyanagaster</taxon>
    </lineage>
</organism>
<gene>
    <name evidence="1" type="ORF">BT62DRAFT_996204</name>
</gene>
<evidence type="ECO:0000313" key="2">
    <source>
        <dbReference type="Proteomes" id="UP000812287"/>
    </source>
</evidence>
<evidence type="ECO:0000313" key="1">
    <source>
        <dbReference type="EMBL" id="KAG7443050.1"/>
    </source>
</evidence>
<dbReference type="RefSeq" id="XP_043036550.1">
    <property type="nucleotide sequence ID" value="XM_043190571.1"/>
</dbReference>
<dbReference type="OrthoDB" id="4202165at2759"/>
<protein>
    <submittedName>
        <fullName evidence="1">Uncharacterized protein</fullName>
    </submittedName>
</protein>
<accession>A0A9P7VM49</accession>
<reference evidence="1" key="1">
    <citation type="submission" date="2020-11" db="EMBL/GenBank/DDBJ databases">
        <title>Adaptations for nitrogen fixation in a non-lichenized fungal sporocarp promotes dispersal by wood-feeding termites.</title>
        <authorList>
            <consortium name="DOE Joint Genome Institute"/>
            <person name="Koch R.A."/>
            <person name="Yoon G."/>
            <person name="Arayal U."/>
            <person name="Lail K."/>
            <person name="Amirebrahimi M."/>
            <person name="Labutti K."/>
            <person name="Lipzen A."/>
            <person name="Riley R."/>
            <person name="Barry K."/>
            <person name="Henrissat B."/>
            <person name="Grigoriev I.V."/>
            <person name="Herr J.R."/>
            <person name="Aime M.C."/>
        </authorList>
    </citation>
    <scope>NUCLEOTIDE SEQUENCE</scope>
    <source>
        <strain evidence="1">MCA 3950</strain>
    </source>
</reference>
<dbReference type="EMBL" id="MU250547">
    <property type="protein sequence ID" value="KAG7443050.1"/>
    <property type="molecule type" value="Genomic_DNA"/>
</dbReference>
<dbReference type="GeneID" id="66112868"/>
<sequence length="271" mass="30268">MSMQPSHISLPNTIRTIMFPSSDAKGDISPFSLPPKTLVDFSLWMLNRAGIVVTEWRALLYRRMNVPLVPFSKPLQNFSYIVPDDKLQEASEVLTSMGLPLSVPDPLYLSTGGDLFAKALLHRITLSANLGPARFILLYPSSFCPFRPSELESVNQPLFGLDFLSVPLNVPTASATYASLVRTVAVYKRHNATRKTLLSELAQLALYNLYDGDYGKYSGDEDDDEESEREIQQAVAVVRGWTWNADEEWIGDALVEVVATSAYRNLPWTDC</sequence>
<dbReference type="AlphaFoldDB" id="A0A9P7VM49"/>
<proteinExistence type="predicted"/>
<comment type="caution">
    <text evidence="1">The sequence shown here is derived from an EMBL/GenBank/DDBJ whole genome shotgun (WGS) entry which is preliminary data.</text>
</comment>
<name>A0A9P7VM49_9AGAR</name>